<keyword evidence="4" id="KW-0133">Cell shape</keyword>
<feature type="domain" description="Peptidase S11 D-alanyl-D-alanine carboxypeptidase A N-terminal" evidence="11">
    <location>
        <begin position="95"/>
        <end position="320"/>
    </location>
</feature>
<feature type="binding site" evidence="8">
    <location>
        <position position="290"/>
    </location>
    <ligand>
        <name>substrate</name>
    </ligand>
</feature>
<dbReference type="PANTHER" id="PTHR21581:SF33">
    <property type="entry name" value="D-ALANYL-D-ALANINE CARBOXYPEPTIDASE DACB"/>
    <property type="match status" value="1"/>
</dbReference>
<evidence type="ECO:0000256" key="7">
    <source>
        <dbReference type="PIRSR" id="PIRSR618044-1"/>
    </source>
</evidence>
<dbReference type="MEROPS" id="S11.004"/>
<evidence type="ECO:0000256" key="10">
    <source>
        <dbReference type="SAM" id="Phobius"/>
    </source>
</evidence>
<dbReference type="Pfam" id="PF00768">
    <property type="entry name" value="Peptidase_S11"/>
    <property type="match status" value="1"/>
</dbReference>
<dbReference type="GO" id="GO:0008360">
    <property type="term" value="P:regulation of cell shape"/>
    <property type="evidence" value="ECO:0007669"/>
    <property type="project" value="UniProtKB-KW"/>
</dbReference>
<dbReference type="AlphaFoldDB" id="A4IQF9"/>
<dbReference type="eggNOG" id="COG1686">
    <property type="taxonomic scope" value="Bacteria"/>
</dbReference>
<gene>
    <name evidence="12" type="ordered locus">GTNG_2214</name>
</gene>
<comment type="similarity">
    <text evidence="1 9">Belongs to the peptidase S11 family.</text>
</comment>
<keyword evidence="2" id="KW-0732">Signal</keyword>
<dbReference type="Gene3D" id="2.30.140.30">
    <property type="match status" value="1"/>
</dbReference>
<dbReference type="PANTHER" id="PTHR21581">
    <property type="entry name" value="D-ALANYL-D-ALANINE CARBOXYPEPTIDASE"/>
    <property type="match status" value="1"/>
</dbReference>
<evidence type="ECO:0000313" key="12">
    <source>
        <dbReference type="EMBL" id="ABO67563.1"/>
    </source>
</evidence>
<keyword evidence="6" id="KW-0961">Cell wall biogenesis/degradation</keyword>
<evidence type="ECO:0000259" key="11">
    <source>
        <dbReference type="Pfam" id="PF00768"/>
    </source>
</evidence>
<keyword evidence="3" id="KW-0378">Hydrolase</keyword>
<dbReference type="Proteomes" id="UP000001578">
    <property type="component" value="Chromosome"/>
</dbReference>
<dbReference type="InterPro" id="IPR012338">
    <property type="entry name" value="Beta-lactam/transpept-like"/>
</dbReference>
<evidence type="ECO:0000256" key="6">
    <source>
        <dbReference type="ARBA" id="ARBA00023316"/>
    </source>
</evidence>
<dbReference type="GO" id="GO:0009252">
    <property type="term" value="P:peptidoglycan biosynthetic process"/>
    <property type="evidence" value="ECO:0007669"/>
    <property type="project" value="UniProtKB-KW"/>
</dbReference>
<organism evidence="12 13">
    <name type="scientific">Geobacillus thermodenitrificans (strain NG80-2)</name>
    <dbReference type="NCBI Taxonomy" id="420246"/>
    <lineage>
        <taxon>Bacteria</taxon>
        <taxon>Bacillati</taxon>
        <taxon>Bacillota</taxon>
        <taxon>Bacilli</taxon>
        <taxon>Bacillales</taxon>
        <taxon>Anoxybacillaceae</taxon>
        <taxon>Geobacillus</taxon>
    </lineage>
</organism>
<keyword evidence="12" id="KW-0645">Protease</keyword>
<feature type="active site" description="Proton acceptor" evidence="7">
    <location>
        <position position="128"/>
    </location>
</feature>
<evidence type="ECO:0000256" key="5">
    <source>
        <dbReference type="ARBA" id="ARBA00022984"/>
    </source>
</evidence>
<feature type="transmembrane region" description="Helical" evidence="10">
    <location>
        <begin position="72"/>
        <end position="90"/>
    </location>
</feature>
<dbReference type="KEGG" id="gtn:GTNG_2214"/>
<reference evidence="12 13" key="1">
    <citation type="journal article" date="2007" name="Proc. Natl. Acad. Sci. U.S.A.">
        <title>Genome and proteome of long-chain alkane degrading Geobacillus thermodenitrificans NG80-2 isolated from a deep-subsurface oil reservoir.</title>
        <authorList>
            <person name="Feng L."/>
            <person name="Wang W."/>
            <person name="Cheng J."/>
            <person name="Ren Y."/>
            <person name="Zhao G."/>
            <person name="Gao C."/>
            <person name="Tang Y."/>
            <person name="Liu X."/>
            <person name="Han W."/>
            <person name="Peng X."/>
            <person name="Liu R."/>
            <person name="Wang L."/>
        </authorList>
    </citation>
    <scope>NUCLEOTIDE SEQUENCE [LARGE SCALE GENOMIC DNA]</scope>
    <source>
        <strain evidence="12 13">NG80-2</strain>
    </source>
</reference>
<dbReference type="PRINTS" id="PR00725">
    <property type="entry name" value="DADACBPTASE1"/>
</dbReference>
<accession>A4IQF9</accession>
<dbReference type="Gene3D" id="3.40.710.10">
    <property type="entry name" value="DD-peptidase/beta-lactamase superfamily"/>
    <property type="match status" value="1"/>
</dbReference>
<dbReference type="HOGENOM" id="CLU_027070_7_0_9"/>
<sequence>MLASVAIFFIIFVRSAHTLVQSMASMSSLFPSRCSLCCAHFSLIGKEEQAIPPCLRKEGDPRRYRMKRWKRLVWLIALTAGIMSCLPGKLHAMNGVSAKSAILIEQHSGRILFAKDAHTKRRIASITKIMTAILAIESGKLDDTVTVSARAVRTEGSSIYLRQGEKMKLRDLVYGLMLRSGNDAAVAIAEHVGGSVEGFVFLMNEKAAEIGMRDTEFANPHGLDDAESHYSTAYDMALLMQYAMKNKEFRRISGTKVYRAPAPPGEDGARVWRNKNKLLTSLYEYCTGGKTGYTKRAHRTLVTTASKDGIDLVAVTLDASDDWNDHIAMYEYGFSNYRIAKVSGKRIVKRISDPFYKGRLQAARDLRYPVTEKEMGELRVKVYLLKPRDEWKENPNRAPTAVGKAVLYLRKQAVDAVPLFYEPEKDERSRGLFSQAFRFLGVRSDG</sequence>
<dbReference type="GO" id="GO:0009002">
    <property type="term" value="F:serine-type D-Ala-D-Ala carboxypeptidase activity"/>
    <property type="evidence" value="ECO:0007669"/>
    <property type="project" value="InterPro"/>
</dbReference>
<feature type="active site" evidence="7">
    <location>
        <position position="125"/>
    </location>
</feature>
<protein>
    <submittedName>
        <fullName evidence="12">D-alanyl-D-alanine carboxypeptidase</fullName>
    </submittedName>
</protein>
<feature type="active site" evidence="7">
    <location>
        <position position="180"/>
    </location>
</feature>
<dbReference type="InterPro" id="IPR018044">
    <property type="entry name" value="Peptidase_S11"/>
</dbReference>
<evidence type="ECO:0000313" key="13">
    <source>
        <dbReference type="Proteomes" id="UP000001578"/>
    </source>
</evidence>
<keyword evidence="10" id="KW-1133">Transmembrane helix</keyword>
<dbReference type="InterPro" id="IPR001967">
    <property type="entry name" value="Peptidase_S11_N"/>
</dbReference>
<dbReference type="GO" id="GO:0006508">
    <property type="term" value="P:proteolysis"/>
    <property type="evidence" value="ECO:0007669"/>
    <property type="project" value="InterPro"/>
</dbReference>
<evidence type="ECO:0000256" key="8">
    <source>
        <dbReference type="PIRSR" id="PIRSR618044-2"/>
    </source>
</evidence>
<evidence type="ECO:0000256" key="2">
    <source>
        <dbReference type="ARBA" id="ARBA00022729"/>
    </source>
</evidence>
<dbReference type="GO" id="GO:0071555">
    <property type="term" value="P:cell wall organization"/>
    <property type="evidence" value="ECO:0007669"/>
    <property type="project" value="UniProtKB-KW"/>
</dbReference>
<evidence type="ECO:0000256" key="1">
    <source>
        <dbReference type="ARBA" id="ARBA00007164"/>
    </source>
</evidence>
<evidence type="ECO:0000256" key="4">
    <source>
        <dbReference type="ARBA" id="ARBA00022960"/>
    </source>
</evidence>
<keyword evidence="12" id="KW-0121">Carboxypeptidase</keyword>
<keyword evidence="5" id="KW-0573">Peptidoglycan synthesis</keyword>
<keyword evidence="10" id="KW-0812">Transmembrane</keyword>
<proteinExistence type="inferred from homology"/>
<evidence type="ECO:0000256" key="3">
    <source>
        <dbReference type="ARBA" id="ARBA00022801"/>
    </source>
</evidence>
<keyword evidence="10" id="KW-0472">Membrane</keyword>
<dbReference type="EMBL" id="CP000557">
    <property type="protein sequence ID" value="ABO67563.1"/>
    <property type="molecule type" value="Genomic_DNA"/>
</dbReference>
<dbReference type="SUPFAM" id="SSF56601">
    <property type="entry name" value="beta-lactamase/transpeptidase-like"/>
    <property type="match status" value="1"/>
</dbReference>
<name>A4IQF9_GEOTN</name>
<evidence type="ECO:0000256" key="9">
    <source>
        <dbReference type="RuleBase" id="RU004016"/>
    </source>
</evidence>